<dbReference type="Gene3D" id="1.10.600.10">
    <property type="entry name" value="Farnesyl Diphosphate Synthase"/>
    <property type="match status" value="1"/>
</dbReference>
<dbReference type="RefSeq" id="WP_092052877.1">
    <property type="nucleotide sequence ID" value="NZ_FNZF01000003.1"/>
</dbReference>
<keyword evidence="2" id="KW-0808">Transferase</keyword>
<dbReference type="SFLD" id="SFLDG01212">
    <property type="entry name" value="Phytoene_synthase_like"/>
    <property type="match status" value="1"/>
</dbReference>
<proteinExistence type="predicted"/>
<evidence type="ECO:0000313" key="5">
    <source>
        <dbReference type="Proteomes" id="UP000199200"/>
    </source>
</evidence>
<dbReference type="GO" id="GO:0004311">
    <property type="term" value="F:geranylgeranyl diphosphate synthase activity"/>
    <property type="evidence" value="ECO:0007669"/>
    <property type="project" value="InterPro"/>
</dbReference>
<dbReference type="SFLD" id="SFLDG01018">
    <property type="entry name" value="Squalene/Phytoene_Synthase_Lik"/>
    <property type="match status" value="1"/>
</dbReference>
<dbReference type="SFLD" id="SFLDS00005">
    <property type="entry name" value="Isoprenoid_Synthase_Type_I"/>
    <property type="match status" value="1"/>
</dbReference>
<keyword evidence="3" id="KW-0125">Carotenoid biosynthesis</keyword>
<sequence>MTTSFSRRTEEDYRHCEAIIKRHSKSFYYAFSRLPQEKARAVYAIYAFCRTADDSVDSSGSREERMAALGRLSAELDRFREGQDADTPLWRALRDVFRRYTMDIQPFYDQLEGQRMDLDFRQPADLRRLEEYSYFVAGSVGLMLLPIIAPGADAETRRHAADLGVAMQLTNILRDIGEDLRDKGRVYLPRNLMAKHGYTSEDLENRLIDDRFTSLWEAVAARSEDLYDRFNETLGDYSDDSRLPVALSAGVYRGILNEVRNNGYDCFSRRAVVGKREKSRIALAVRASLTRKTGMAHTLAADVAP</sequence>
<comment type="pathway">
    <text evidence="1">Carotenoid biosynthesis.</text>
</comment>
<protein>
    <submittedName>
        <fullName evidence="4">Phytoene synthase</fullName>
    </submittedName>
</protein>
<name>A0A1H6ZBV6_9BACL</name>
<dbReference type="PROSITE" id="PS01045">
    <property type="entry name" value="SQUALEN_PHYTOEN_SYN_2"/>
    <property type="match status" value="1"/>
</dbReference>
<dbReference type="InterPro" id="IPR044843">
    <property type="entry name" value="Trans_IPPS_bact-type"/>
</dbReference>
<dbReference type="SUPFAM" id="SSF48576">
    <property type="entry name" value="Terpenoid synthases"/>
    <property type="match status" value="1"/>
</dbReference>
<dbReference type="Pfam" id="PF00494">
    <property type="entry name" value="SQS_PSY"/>
    <property type="match status" value="1"/>
</dbReference>
<dbReference type="PANTHER" id="PTHR31480">
    <property type="entry name" value="BIFUNCTIONAL LYCOPENE CYCLASE/PHYTOENE SYNTHASE"/>
    <property type="match status" value="1"/>
</dbReference>
<gene>
    <name evidence="4" type="ORF">SAMN04488127_1910</name>
</gene>
<accession>A0A1H6ZBV6</accession>
<dbReference type="STRING" id="426757.SAMN04488127_1910"/>
<dbReference type="InterPro" id="IPR033904">
    <property type="entry name" value="Trans_IPPS_HH"/>
</dbReference>
<dbReference type="AlphaFoldDB" id="A0A1H6ZBV6"/>
<organism evidence="4 5">
    <name type="scientific">Bhargavaea ginsengi</name>
    <dbReference type="NCBI Taxonomy" id="426757"/>
    <lineage>
        <taxon>Bacteria</taxon>
        <taxon>Bacillati</taxon>
        <taxon>Bacillota</taxon>
        <taxon>Bacilli</taxon>
        <taxon>Bacillales</taxon>
        <taxon>Caryophanaceae</taxon>
        <taxon>Bhargavaea</taxon>
    </lineage>
</organism>
<dbReference type="EMBL" id="FNZF01000003">
    <property type="protein sequence ID" value="SEJ47040.1"/>
    <property type="molecule type" value="Genomic_DNA"/>
</dbReference>
<evidence type="ECO:0000256" key="3">
    <source>
        <dbReference type="ARBA" id="ARBA00022746"/>
    </source>
</evidence>
<dbReference type="OrthoDB" id="9787280at2"/>
<dbReference type="GO" id="GO:0016117">
    <property type="term" value="P:carotenoid biosynthetic process"/>
    <property type="evidence" value="ECO:0007669"/>
    <property type="project" value="UniProtKB-KW"/>
</dbReference>
<dbReference type="GO" id="GO:0051996">
    <property type="term" value="F:squalene synthase [NAD(P)H] activity"/>
    <property type="evidence" value="ECO:0007669"/>
    <property type="project" value="InterPro"/>
</dbReference>
<evidence type="ECO:0000256" key="1">
    <source>
        <dbReference type="ARBA" id="ARBA00004829"/>
    </source>
</evidence>
<evidence type="ECO:0000256" key="2">
    <source>
        <dbReference type="ARBA" id="ARBA00022679"/>
    </source>
</evidence>
<dbReference type="InterPro" id="IPR002060">
    <property type="entry name" value="Squ/phyt_synthse"/>
</dbReference>
<keyword evidence="5" id="KW-1185">Reference proteome</keyword>
<reference evidence="5" key="1">
    <citation type="submission" date="2016-10" db="EMBL/GenBank/DDBJ databases">
        <authorList>
            <person name="Varghese N."/>
            <person name="Submissions S."/>
        </authorList>
    </citation>
    <scope>NUCLEOTIDE SEQUENCE [LARGE SCALE GENOMIC DNA]</scope>
    <source>
        <strain evidence="5">CGMCC 1.6763</strain>
    </source>
</reference>
<dbReference type="Proteomes" id="UP000199200">
    <property type="component" value="Unassembled WGS sequence"/>
</dbReference>
<dbReference type="InterPro" id="IPR019845">
    <property type="entry name" value="Squalene/phytoene_synthase_CS"/>
</dbReference>
<dbReference type="CDD" id="cd00683">
    <property type="entry name" value="Trans_IPPS_HH"/>
    <property type="match status" value="1"/>
</dbReference>
<evidence type="ECO:0000313" key="4">
    <source>
        <dbReference type="EMBL" id="SEJ47040.1"/>
    </source>
</evidence>
<dbReference type="InterPro" id="IPR008949">
    <property type="entry name" value="Isoprenoid_synthase_dom_sf"/>
</dbReference>